<reference evidence="3" key="1">
    <citation type="journal article" date="2002" name="Nature">
        <title>The genome sequence and structure of rice chromosome 1.</title>
        <authorList>
            <person name="Sasaki T."/>
            <person name="Matsumoto T."/>
            <person name="Yamamoto K."/>
            <person name="Sakata K."/>
            <person name="Baba T."/>
            <person name="Katayose Y."/>
            <person name="Wu J."/>
            <person name="Niimura Y."/>
            <person name="Cheng Z."/>
            <person name="Nagamura Y."/>
            <person name="Antonio B.A."/>
            <person name="Kanamori H."/>
            <person name="Hosokawa S."/>
            <person name="Masukawa M."/>
            <person name="Arikawa K."/>
            <person name="Chiden Y."/>
            <person name="Hayashi M."/>
            <person name="Okamoto M."/>
            <person name="Ando T."/>
            <person name="Aoki H."/>
            <person name="Arita K."/>
            <person name="Hamada M."/>
            <person name="Harada C."/>
            <person name="Hijishita S."/>
            <person name="Honda M."/>
            <person name="Ichikawa Y."/>
            <person name="Idonuma A."/>
            <person name="Iijima M."/>
            <person name="Ikeda M."/>
            <person name="Ikeno M."/>
            <person name="Itoh S."/>
            <person name="Itoh T."/>
            <person name="Itoh Y."/>
            <person name="Itoh Y."/>
            <person name="Iwabuchi A."/>
            <person name="Kamiya K."/>
            <person name="Karasawa W."/>
            <person name="Katagiri S."/>
            <person name="Kikuta A."/>
            <person name="Kobayashi N."/>
            <person name="Kono I."/>
            <person name="Machita K."/>
            <person name="Maehara T."/>
            <person name="Mizuno H."/>
            <person name="Mizubayashi T."/>
            <person name="Mukai Y."/>
            <person name="Nagasaki H."/>
            <person name="Nakashima M."/>
            <person name="Nakama Y."/>
            <person name="Nakamichi Y."/>
            <person name="Nakamura M."/>
            <person name="Namiki N."/>
            <person name="Negishi M."/>
            <person name="Ohta I."/>
            <person name="Ono N."/>
            <person name="Saji S."/>
            <person name="Sakai K."/>
            <person name="Shibata M."/>
            <person name="Shimokawa T."/>
            <person name="Shomura A."/>
            <person name="Song J."/>
            <person name="Takazaki Y."/>
            <person name="Terasawa K."/>
            <person name="Tsuji K."/>
            <person name="Waki K."/>
            <person name="Yamagata H."/>
            <person name="Yamane H."/>
            <person name="Yoshiki S."/>
            <person name="Yoshihara R."/>
            <person name="Yukawa K."/>
            <person name="Zhong H."/>
            <person name="Iwama H."/>
            <person name="Endo T."/>
            <person name="Ito H."/>
            <person name="Hahn J.H."/>
            <person name="Kim H.I."/>
            <person name="Eun M.Y."/>
            <person name="Yano M."/>
            <person name="Jiang J."/>
            <person name="Gojobori T."/>
        </authorList>
    </citation>
    <scope>NUCLEOTIDE SEQUENCE</scope>
</reference>
<proteinExistence type="predicted"/>
<protein>
    <submittedName>
        <fullName evidence="3">Uncharacterized protein</fullName>
    </submittedName>
</protein>
<sequence>MAWLALCACAVVPAWVPPRARAARGTPVYSGLDSGGADERNETMNVKPSR</sequence>
<dbReference type="AlphaFoldDB" id="Q5VQU3"/>
<organism evidence="3">
    <name type="scientific">Oryza sativa subsp. japonica</name>
    <name type="common">Rice</name>
    <dbReference type="NCBI Taxonomy" id="39947"/>
    <lineage>
        <taxon>Eukaryota</taxon>
        <taxon>Viridiplantae</taxon>
        <taxon>Streptophyta</taxon>
        <taxon>Embryophyta</taxon>
        <taxon>Tracheophyta</taxon>
        <taxon>Spermatophyta</taxon>
        <taxon>Magnoliopsida</taxon>
        <taxon>Liliopsida</taxon>
        <taxon>Poales</taxon>
        <taxon>Poaceae</taxon>
        <taxon>BOP clade</taxon>
        <taxon>Oryzoideae</taxon>
        <taxon>Oryzeae</taxon>
        <taxon>Oryzinae</taxon>
        <taxon>Oryza</taxon>
        <taxon>Oryza sativa</taxon>
    </lineage>
</organism>
<reference evidence="5" key="3">
    <citation type="journal article" date="2008" name="Nucleic Acids Res.">
        <title>The rice annotation project database (RAP-DB): 2008 update.</title>
        <authorList>
            <consortium name="The rice annotation project (RAP)"/>
        </authorList>
    </citation>
    <scope>GENOME REANNOTATION</scope>
    <source>
        <strain evidence="5">cv. Nipponbare</strain>
    </source>
</reference>
<evidence type="ECO:0000256" key="1">
    <source>
        <dbReference type="SAM" id="MobiDB-lite"/>
    </source>
</evidence>
<feature type="signal peptide" evidence="2">
    <location>
        <begin position="1"/>
        <end position="22"/>
    </location>
</feature>
<reference evidence="5" key="2">
    <citation type="journal article" date="2005" name="Nature">
        <title>The map-based sequence of the rice genome.</title>
        <authorList>
            <consortium name="International rice genome sequencing project (IRGSP)"/>
            <person name="Matsumoto T."/>
            <person name="Wu J."/>
            <person name="Kanamori H."/>
            <person name="Katayose Y."/>
            <person name="Fujisawa M."/>
            <person name="Namiki N."/>
            <person name="Mizuno H."/>
            <person name="Yamamoto K."/>
            <person name="Antonio B.A."/>
            <person name="Baba T."/>
            <person name="Sakata K."/>
            <person name="Nagamura Y."/>
            <person name="Aoki H."/>
            <person name="Arikawa K."/>
            <person name="Arita K."/>
            <person name="Bito T."/>
            <person name="Chiden Y."/>
            <person name="Fujitsuka N."/>
            <person name="Fukunaka R."/>
            <person name="Hamada M."/>
            <person name="Harada C."/>
            <person name="Hayashi A."/>
            <person name="Hijishita S."/>
            <person name="Honda M."/>
            <person name="Hosokawa S."/>
            <person name="Ichikawa Y."/>
            <person name="Idonuma A."/>
            <person name="Iijima M."/>
            <person name="Ikeda M."/>
            <person name="Ikeno M."/>
            <person name="Ito K."/>
            <person name="Ito S."/>
            <person name="Ito T."/>
            <person name="Ito Y."/>
            <person name="Ito Y."/>
            <person name="Iwabuchi A."/>
            <person name="Kamiya K."/>
            <person name="Karasawa W."/>
            <person name="Kurita K."/>
            <person name="Katagiri S."/>
            <person name="Kikuta A."/>
            <person name="Kobayashi H."/>
            <person name="Kobayashi N."/>
            <person name="Machita K."/>
            <person name="Maehara T."/>
            <person name="Masukawa M."/>
            <person name="Mizubayashi T."/>
            <person name="Mukai Y."/>
            <person name="Nagasaki H."/>
            <person name="Nagata Y."/>
            <person name="Naito S."/>
            <person name="Nakashima M."/>
            <person name="Nakama Y."/>
            <person name="Nakamichi Y."/>
            <person name="Nakamura M."/>
            <person name="Meguro A."/>
            <person name="Negishi M."/>
            <person name="Ohta I."/>
            <person name="Ohta T."/>
            <person name="Okamoto M."/>
            <person name="Ono N."/>
            <person name="Saji S."/>
            <person name="Sakaguchi M."/>
            <person name="Sakai K."/>
            <person name="Shibata M."/>
            <person name="Shimokawa T."/>
            <person name="Song J."/>
            <person name="Takazaki Y."/>
            <person name="Terasawa K."/>
            <person name="Tsugane M."/>
            <person name="Tsuji K."/>
            <person name="Ueda S."/>
            <person name="Waki K."/>
            <person name="Yamagata H."/>
            <person name="Yamamoto M."/>
            <person name="Yamamoto S."/>
            <person name="Yamane H."/>
            <person name="Yoshiki S."/>
            <person name="Yoshihara R."/>
            <person name="Yukawa K."/>
            <person name="Zhong H."/>
            <person name="Yano M."/>
            <person name="Yuan Q."/>
            <person name="Ouyang S."/>
            <person name="Liu J."/>
            <person name="Jones K.M."/>
            <person name="Gansberger K."/>
            <person name="Moffat K."/>
            <person name="Hill J."/>
            <person name="Bera J."/>
            <person name="Fadrosh D."/>
            <person name="Jin S."/>
            <person name="Johri S."/>
            <person name="Kim M."/>
            <person name="Overton L."/>
            <person name="Reardon M."/>
            <person name="Tsitrin T."/>
            <person name="Vuong H."/>
            <person name="Weaver B."/>
            <person name="Ciecko A."/>
            <person name="Tallon L."/>
            <person name="Jackson J."/>
            <person name="Pai G."/>
            <person name="Aken S.V."/>
            <person name="Utterback T."/>
            <person name="Reidmuller S."/>
            <person name="Feldblyum T."/>
            <person name="Hsiao J."/>
            <person name="Zismann V."/>
            <person name="Iobst S."/>
            <person name="de Vazeille A.R."/>
            <person name="Buell C.R."/>
            <person name="Ying K."/>
            <person name="Li Y."/>
            <person name="Lu T."/>
            <person name="Huang Y."/>
            <person name="Zhao Q."/>
            <person name="Feng Q."/>
            <person name="Zhang L."/>
            <person name="Zhu J."/>
            <person name="Weng Q."/>
            <person name="Mu J."/>
            <person name="Lu Y."/>
            <person name="Fan D."/>
            <person name="Liu Y."/>
            <person name="Guan J."/>
            <person name="Zhang Y."/>
            <person name="Yu S."/>
            <person name="Liu X."/>
            <person name="Zhang Y."/>
            <person name="Hong G."/>
            <person name="Han B."/>
            <person name="Choisne N."/>
            <person name="Demange N."/>
            <person name="Orjeda G."/>
            <person name="Samain S."/>
            <person name="Cattolico L."/>
            <person name="Pelletier E."/>
            <person name="Couloux A."/>
            <person name="Segurens B."/>
            <person name="Wincker P."/>
            <person name="D'Hont A."/>
            <person name="Scarpelli C."/>
            <person name="Weissenbach J."/>
            <person name="Salanoubat M."/>
            <person name="Quetier F."/>
            <person name="Yu Y."/>
            <person name="Kim H.R."/>
            <person name="Rambo T."/>
            <person name="Currie J."/>
            <person name="Collura K."/>
            <person name="Luo M."/>
            <person name="Yang T."/>
            <person name="Ammiraju J.S.S."/>
            <person name="Engler F."/>
            <person name="Soderlund C."/>
            <person name="Wing R.A."/>
            <person name="Palmer L.E."/>
            <person name="de la Bastide M."/>
            <person name="Spiegel L."/>
            <person name="Nascimento L."/>
            <person name="Zutavern T."/>
            <person name="O'Shaughnessy A."/>
            <person name="Dike S."/>
            <person name="Dedhia N."/>
            <person name="Preston R."/>
            <person name="Balija V."/>
            <person name="McCombie W.R."/>
            <person name="Chow T."/>
            <person name="Chen H."/>
            <person name="Chung M."/>
            <person name="Chen C."/>
            <person name="Shaw J."/>
            <person name="Wu H."/>
            <person name="Hsiao K."/>
            <person name="Chao Y."/>
            <person name="Chu M."/>
            <person name="Cheng C."/>
            <person name="Hour A."/>
            <person name="Lee P."/>
            <person name="Lin S."/>
            <person name="Lin Y."/>
            <person name="Liou J."/>
            <person name="Liu S."/>
            <person name="Hsing Y."/>
            <person name="Raghuvanshi S."/>
            <person name="Mohanty A."/>
            <person name="Bharti A.K."/>
            <person name="Gaur A."/>
            <person name="Gupta V."/>
            <person name="Kumar D."/>
            <person name="Ravi V."/>
            <person name="Vij S."/>
            <person name="Kapur A."/>
            <person name="Khurana P."/>
            <person name="Khurana P."/>
            <person name="Khurana J.P."/>
            <person name="Tyagi A.K."/>
            <person name="Gaikwad K."/>
            <person name="Singh A."/>
            <person name="Dalal V."/>
            <person name="Srivastava S."/>
            <person name="Dixit A."/>
            <person name="Pal A.K."/>
            <person name="Ghazi I.A."/>
            <person name="Yadav M."/>
            <person name="Pandit A."/>
            <person name="Bhargava A."/>
            <person name="Sureshbabu K."/>
            <person name="Batra K."/>
            <person name="Sharma T.R."/>
            <person name="Mohapatra T."/>
            <person name="Singh N.K."/>
            <person name="Messing J."/>
            <person name="Nelson A.B."/>
            <person name="Fuks G."/>
            <person name="Kavchok S."/>
            <person name="Keizer G."/>
            <person name="Linton E."/>
            <person name="Llaca V."/>
            <person name="Song R."/>
            <person name="Tanyolac B."/>
            <person name="Young S."/>
            <person name="Ho-Il K."/>
            <person name="Hahn J.H."/>
            <person name="Sangsakoo G."/>
            <person name="Vanavichit A."/>
            <person name="de Mattos Luiz.A.T."/>
            <person name="Zimmer P.D."/>
            <person name="Malone G."/>
            <person name="Dellagostin O."/>
            <person name="de Oliveira A.C."/>
            <person name="Bevan M."/>
            <person name="Bancroft I."/>
            <person name="Minx P."/>
            <person name="Cordum H."/>
            <person name="Wilson R."/>
            <person name="Cheng Z."/>
            <person name="Jin W."/>
            <person name="Jiang J."/>
            <person name="Leong S.A."/>
            <person name="Iwama H."/>
            <person name="Gojobori T."/>
            <person name="Itoh T."/>
            <person name="Niimura Y."/>
            <person name="Fujii Y."/>
            <person name="Habara T."/>
            <person name="Sakai H."/>
            <person name="Sato Y."/>
            <person name="Wilson G."/>
            <person name="Kumar K."/>
            <person name="McCouch S."/>
            <person name="Juretic N."/>
            <person name="Hoen D."/>
            <person name="Wright S."/>
            <person name="Bruskiewich R."/>
            <person name="Bureau T."/>
            <person name="Miyao A."/>
            <person name="Hirochika H."/>
            <person name="Nishikawa T."/>
            <person name="Kadowaki K."/>
            <person name="Sugiura M."/>
            <person name="Burr B."/>
            <person name="Sasaki T."/>
        </authorList>
    </citation>
    <scope>NUCLEOTIDE SEQUENCE [LARGE SCALE GENOMIC DNA]</scope>
    <source>
        <strain evidence="5">cv. Nipponbare</strain>
    </source>
</reference>
<name>Q5VQU3_ORYSJ</name>
<accession>Q5VQU3</accession>
<feature type="chain" id="PRO_5035247440" evidence="2">
    <location>
        <begin position="23"/>
        <end position="50"/>
    </location>
</feature>
<gene>
    <name evidence="4" type="ORF">P0038D11.14</name>
    <name evidence="3" type="ORF">P0707D10.41</name>
</gene>
<dbReference type="EMBL" id="AP003234">
    <property type="protein sequence ID" value="BAD68182.1"/>
    <property type="molecule type" value="Genomic_DNA"/>
</dbReference>
<keyword evidence="2" id="KW-0732">Signal</keyword>
<dbReference type="Proteomes" id="UP000817658">
    <property type="component" value="Chromosome 1"/>
</dbReference>
<dbReference type="EMBL" id="AP002910">
    <property type="protein sequence ID" value="BAD68016.1"/>
    <property type="molecule type" value="Genomic_DNA"/>
</dbReference>
<evidence type="ECO:0000313" key="5">
    <source>
        <dbReference type="Proteomes" id="UP000000763"/>
    </source>
</evidence>
<accession>Q5VRA9</accession>
<evidence type="ECO:0000313" key="3">
    <source>
        <dbReference type="EMBL" id="BAD68016.1"/>
    </source>
</evidence>
<dbReference type="Proteomes" id="UP000000763">
    <property type="component" value="Chromosome 1"/>
</dbReference>
<evidence type="ECO:0000256" key="2">
    <source>
        <dbReference type="SAM" id="SignalP"/>
    </source>
</evidence>
<feature type="region of interest" description="Disordered" evidence="1">
    <location>
        <begin position="24"/>
        <end position="50"/>
    </location>
</feature>
<evidence type="ECO:0000313" key="4">
    <source>
        <dbReference type="EMBL" id="BAD68182.1"/>
    </source>
</evidence>